<dbReference type="Gene3D" id="3.40.50.1360">
    <property type="match status" value="1"/>
</dbReference>
<feature type="domain" description="Glucosamine/galactosamine-6-phosphate isomerase" evidence="8">
    <location>
        <begin position="8"/>
        <end position="206"/>
    </location>
</feature>
<dbReference type="GO" id="GO:0017057">
    <property type="term" value="F:6-phosphogluconolactonase activity"/>
    <property type="evidence" value="ECO:0007669"/>
    <property type="project" value="UniProtKB-UniRule"/>
</dbReference>
<dbReference type="InterPro" id="IPR037171">
    <property type="entry name" value="NagB/RpiA_transferase-like"/>
</dbReference>
<dbReference type="CDD" id="cd01400">
    <property type="entry name" value="6PGL"/>
    <property type="match status" value="1"/>
</dbReference>
<comment type="similarity">
    <text evidence="4 7">Belongs to the glucosamine/galactosamine-6-phosphate isomerase family. 6-phosphogluconolactonase subfamily.</text>
</comment>
<evidence type="ECO:0000256" key="7">
    <source>
        <dbReference type="RuleBase" id="RU365095"/>
    </source>
</evidence>
<accession>A0AAU7UCU7</accession>
<proteinExistence type="inferred from homology"/>
<comment type="function">
    <text evidence="2 7">Hydrolysis of 6-phosphogluconolactone to 6-phosphogluconate.</text>
</comment>
<dbReference type="GO" id="GO:0006098">
    <property type="term" value="P:pentose-phosphate shunt"/>
    <property type="evidence" value="ECO:0007669"/>
    <property type="project" value="InterPro"/>
</dbReference>
<dbReference type="InterPro" id="IPR039104">
    <property type="entry name" value="6PGL"/>
</dbReference>
<protein>
    <recommendedName>
        <fullName evidence="6 7">6-phosphogluconolactonase</fullName>
        <shortName evidence="7">6PGL</shortName>
        <ecNumber evidence="5 7">3.1.1.31</ecNumber>
    </recommendedName>
</protein>
<dbReference type="EC" id="3.1.1.31" evidence="5 7"/>
<sequence length="225" mass="24436">MRRRVSPTPQAVAEDAAHQLAQLAREAVTARGAFHVALSGGSTPKLMYAALRPLTVPWHAVHVYFSDERTVGPDDEQSNYHTARVGLLDHVDVPPEQVHRMEGERNPQQAAADYARLLPRQLDLVLLGMGDDGHTASLFPGTDGLRATGRVVANEVPQLDTWRLSFSYPEINAARERWLLVTGAGKAGVLAEVQAGQDRYPVAGVHDPLWFLDEAAAAQLTPDAG</sequence>
<dbReference type="InterPro" id="IPR005900">
    <property type="entry name" value="6-phosphogluconolactonase_DevB"/>
</dbReference>
<evidence type="ECO:0000256" key="2">
    <source>
        <dbReference type="ARBA" id="ARBA00002681"/>
    </source>
</evidence>
<evidence type="ECO:0000256" key="3">
    <source>
        <dbReference type="ARBA" id="ARBA00004961"/>
    </source>
</evidence>
<evidence type="ECO:0000256" key="4">
    <source>
        <dbReference type="ARBA" id="ARBA00010662"/>
    </source>
</evidence>
<dbReference type="KEGG" id="dsc:ABOD76_05460"/>
<reference evidence="9" key="1">
    <citation type="submission" date="2024-06" db="EMBL/GenBank/DDBJ databases">
        <title>Draft Genome Sequence of Deinococcus sonorensis Type Strain KR-87, a Biofilm Producing Representative of the Genus Deinococcus.</title>
        <authorList>
            <person name="Boren L.S."/>
            <person name="Grosso R.A."/>
            <person name="Hugenberg-Cox A.N."/>
            <person name="Hill J.T.E."/>
            <person name="Albert C.M."/>
            <person name="Tuohy J.M."/>
        </authorList>
    </citation>
    <scope>NUCLEOTIDE SEQUENCE</scope>
    <source>
        <strain evidence="9">KR-87</strain>
    </source>
</reference>
<dbReference type="NCBIfam" id="TIGR01198">
    <property type="entry name" value="pgl"/>
    <property type="match status" value="1"/>
</dbReference>
<dbReference type="PANTHER" id="PTHR11054">
    <property type="entry name" value="6-PHOSPHOGLUCONOLACTONASE"/>
    <property type="match status" value="1"/>
</dbReference>
<dbReference type="GO" id="GO:0005975">
    <property type="term" value="P:carbohydrate metabolic process"/>
    <property type="evidence" value="ECO:0007669"/>
    <property type="project" value="UniProtKB-UniRule"/>
</dbReference>
<evidence type="ECO:0000256" key="1">
    <source>
        <dbReference type="ARBA" id="ARBA00000832"/>
    </source>
</evidence>
<evidence type="ECO:0000256" key="6">
    <source>
        <dbReference type="ARBA" id="ARBA00020337"/>
    </source>
</evidence>
<comment type="pathway">
    <text evidence="3 7">Carbohydrate degradation; pentose phosphate pathway; D-ribulose 5-phosphate from D-glucose 6-phosphate (oxidative stage): step 2/3.</text>
</comment>
<name>A0AAU7UCU7_9DEIO</name>
<evidence type="ECO:0000256" key="5">
    <source>
        <dbReference type="ARBA" id="ARBA00013198"/>
    </source>
</evidence>
<keyword evidence="7 9" id="KW-0378">Hydrolase</keyword>
<dbReference type="RefSeq" id="WP_350243794.1">
    <property type="nucleotide sequence ID" value="NZ_CP158299.1"/>
</dbReference>
<dbReference type="PANTHER" id="PTHR11054:SF0">
    <property type="entry name" value="6-PHOSPHOGLUCONOLACTONASE"/>
    <property type="match status" value="1"/>
</dbReference>
<dbReference type="Pfam" id="PF01182">
    <property type="entry name" value="Glucosamine_iso"/>
    <property type="match status" value="1"/>
</dbReference>
<evidence type="ECO:0000313" key="9">
    <source>
        <dbReference type="EMBL" id="XBV85753.1"/>
    </source>
</evidence>
<dbReference type="EMBL" id="CP158299">
    <property type="protein sequence ID" value="XBV85753.1"/>
    <property type="molecule type" value="Genomic_DNA"/>
</dbReference>
<comment type="catalytic activity">
    <reaction evidence="1 7">
        <text>6-phospho-D-glucono-1,5-lactone + H2O = 6-phospho-D-gluconate + H(+)</text>
        <dbReference type="Rhea" id="RHEA:12556"/>
        <dbReference type="ChEBI" id="CHEBI:15377"/>
        <dbReference type="ChEBI" id="CHEBI:15378"/>
        <dbReference type="ChEBI" id="CHEBI:57955"/>
        <dbReference type="ChEBI" id="CHEBI:58759"/>
        <dbReference type="EC" id="3.1.1.31"/>
    </reaction>
</comment>
<dbReference type="AlphaFoldDB" id="A0AAU7UCU7"/>
<organism evidence="9">
    <name type="scientific">Deinococcus sonorensis KR-87</name>
    <dbReference type="NCBI Taxonomy" id="694439"/>
    <lineage>
        <taxon>Bacteria</taxon>
        <taxon>Thermotogati</taxon>
        <taxon>Deinococcota</taxon>
        <taxon>Deinococci</taxon>
        <taxon>Deinococcales</taxon>
        <taxon>Deinococcaceae</taxon>
        <taxon>Deinococcus</taxon>
    </lineage>
</organism>
<dbReference type="SUPFAM" id="SSF100950">
    <property type="entry name" value="NagB/RpiA/CoA transferase-like"/>
    <property type="match status" value="1"/>
</dbReference>
<dbReference type="InterPro" id="IPR006148">
    <property type="entry name" value="Glc/Gal-6P_isomerase"/>
</dbReference>
<gene>
    <name evidence="7 9" type="primary">pgl</name>
    <name evidence="9" type="ORF">ABOD76_05460</name>
</gene>
<evidence type="ECO:0000259" key="8">
    <source>
        <dbReference type="Pfam" id="PF01182"/>
    </source>
</evidence>